<keyword evidence="2" id="KW-1185">Reference proteome</keyword>
<dbReference type="AlphaFoldDB" id="A0A521FK90"/>
<evidence type="ECO:0008006" key="3">
    <source>
        <dbReference type="Google" id="ProtNLM"/>
    </source>
</evidence>
<organism evidence="1 2">
    <name type="scientific">Fodinibius sediminis</name>
    <dbReference type="NCBI Taxonomy" id="1214077"/>
    <lineage>
        <taxon>Bacteria</taxon>
        <taxon>Pseudomonadati</taxon>
        <taxon>Balneolota</taxon>
        <taxon>Balneolia</taxon>
        <taxon>Balneolales</taxon>
        <taxon>Balneolaceae</taxon>
        <taxon>Fodinibius</taxon>
    </lineage>
</organism>
<proteinExistence type="predicted"/>
<dbReference type="OrthoDB" id="6624755at2"/>
<dbReference type="Gene3D" id="1.10.30.50">
    <property type="match status" value="1"/>
</dbReference>
<accession>A0A521FK90</accession>
<gene>
    <name evidence="1" type="ORF">SAMN06265218_1411</name>
</gene>
<evidence type="ECO:0000313" key="2">
    <source>
        <dbReference type="Proteomes" id="UP000317593"/>
    </source>
</evidence>
<evidence type="ECO:0000313" key="1">
    <source>
        <dbReference type="EMBL" id="SMO96020.1"/>
    </source>
</evidence>
<dbReference type="EMBL" id="FXTH01000041">
    <property type="protein sequence ID" value="SMO96020.1"/>
    <property type="molecule type" value="Genomic_DNA"/>
</dbReference>
<name>A0A521FK90_9BACT</name>
<dbReference type="RefSeq" id="WP_142716148.1">
    <property type="nucleotide sequence ID" value="NZ_FXTH01000041.1"/>
</dbReference>
<protein>
    <recommendedName>
        <fullName evidence="3">HNH endonuclease</fullName>
    </recommendedName>
</protein>
<reference evidence="1 2" key="1">
    <citation type="submission" date="2017-05" db="EMBL/GenBank/DDBJ databases">
        <authorList>
            <person name="Varghese N."/>
            <person name="Submissions S."/>
        </authorList>
    </citation>
    <scope>NUCLEOTIDE SEQUENCE [LARGE SCALE GENOMIC DNA]</scope>
    <source>
        <strain evidence="1 2">DSM 21194</strain>
    </source>
</reference>
<sequence>MNKNQIEKLEITLSDWLHRHDLHHDTHFYTPDEWAERGEEFLTDSDLILVFENGLFDLINYYSHDPLYKELDDLIEGFGYYFELGHAWNMGFYSLEILDIELPTIPKGASYREKLTDQRWIKKREKVRDRAGNKCIFCGKDHSLEVHHTYYRYGWEPWEYPLDSLMCLCSDCHKERAKQEFRFRTFMPNLTRKELKLLRKGISSLLNRFEREDVEALISSFQKSTDDMETALSTLIENENI</sequence>
<dbReference type="Proteomes" id="UP000317593">
    <property type="component" value="Unassembled WGS sequence"/>
</dbReference>